<evidence type="ECO:0000313" key="5">
    <source>
        <dbReference type="EMBL" id="MDU0325419.1"/>
    </source>
</evidence>
<organism evidence="5 6">
    <name type="scientific">Microbacterium algihabitans</name>
    <dbReference type="NCBI Taxonomy" id="3075992"/>
    <lineage>
        <taxon>Bacteria</taxon>
        <taxon>Bacillati</taxon>
        <taxon>Actinomycetota</taxon>
        <taxon>Actinomycetes</taxon>
        <taxon>Micrococcales</taxon>
        <taxon>Microbacteriaceae</taxon>
        <taxon>Microbacterium</taxon>
    </lineage>
</organism>
<dbReference type="Pfam" id="PF01757">
    <property type="entry name" value="Acyl_transf_3"/>
    <property type="match status" value="1"/>
</dbReference>
<feature type="transmembrane region" description="Helical" evidence="2">
    <location>
        <begin position="275"/>
        <end position="295"/>
    </location>
</feature>
<keyword evidence="2" id="KW-0472">Membrane</keyword>
<name>A0ABU3RR93_9MICO</name>
<comment type="caution">
    <text evidence="5">The sequence shown here is derived from an EMBL/GenBank/DDBJ whole genome shotgun (WGS) entry which is preliminary data.</text>
</comment>
<keyword evidence="5" id="KW-0012">Acyltransferase</keyword>
<accession>A0ABU3RR93</accession>
<protein>
    <submittedName>
        <fullName evidence="5">Acyltransferase family protein</fullName>
        <ecNumber evidence="5">2.3.1.-</ecNumber>
    </submittedName>
</protein>
<evidence type="ECO:0000259" key="4">
    <source>
        <dbReference type="Pfam" id="PF19040"/>
    </source>
</evidence>
<reference evidence="5 6" key="1">
    <citation type="submission" date="2023-09" db="EMBL/GenBank/DDBJ databases">
        <title>Microbacterium fusihabitans sp. nov., Microbacterium phycihabitans sp. nov., and Microbacterium cervinum sp. nov., isolated from dried seaweeds of beach.</title>
        <authorList>
            <person name="Lee S.D."/>
        </authorList>
    </citation>
    <scope>NUCLEOTIDE SEQUENCE [LARGE SCALE GENOMIC DNA]</scope>
    <source>
        <strain evidence="5 6">KSW2-21</strain>
    </source>
</reference>
<evidence type="ECO:0000259" key="3">
    <source>
        <dbReference type="Pfam" id="PF01757"/>
    </source>
</evidence>
<keyword evidence="5" id="KW-0808">Transferase</keyword>
<feature type="transmembrane region" description="Helical" evidence="2">
    <location>
        <begin position="168"/>
        <end position="187"/>
    </location>
</feature>
<feature type="transmembrane region" description="Helical" evidence="2">
    <location>
        <begin position="341"/>
        <end position="361"/>
    </location>
</feature>
<feature type="transmembrane region" description="Helical" evidence="2">
    <location>
        <begin position="316"/>
        <end position="335"/>
    </location>
</feature>
<evidence type="ECO:0000256" key="1">
    <source>
        <dbReference type="SAM" id="MobiDB-lite"/>
    </source>
</evidence>
<dbReference type="EC" id="2.3.1.-" evidence="5"/>
<dbReference type="GO" id="GO:0016746">
    <property type="term" value="F:acyltransferase activity"/>
    <property type="evidence" value="ECO:0007669"/>
    <property type="project" value="UniProtKB-KW"/>
</dbReference>
<evidence type="ECO:0000313" key="6">
    <source>
        <dbReference type="Proteomes" id="UP001256673"/>
    </source>
</evidence>
<dbReference type="InterPro" id="IPR043968">
    <property type="entry name" value="SGNH"/>
</dbReference>
<feature type="domain" description="Acyltransferase 3" evidence="3">
    <location>
        <begin position="28"/>
        <end position="358"/>
    </location>
</feature>
<dbReference type="EMBL" id="JAWDIU010000001">
    <property type="protein sequence ID" value="MDU0325419.1"/>
    <property type="molecule type" value="Genomic_DNA"/>
</dbReference>
<dbReference type="RefSeq" id="WP_316000479.1">
    <property type="nucleotide sequence ID" value="NZ_JAWDIU010000001.1"/>
</dbReference>
<dbReference type="InterPro" id="IPR050879">
    <property type="entry name" value="Acyltransferase_3"/>
</dbReference>
<keyword evidence="2" id="KW-1133">Transmembrane helix</keyword>
<feature type="transmembrane region" description="Helical" evidence="2">
    <location>
        <begin position="51"/>
        <end position="73"/>
    </location>
</feature>
<dbReference type="InterPro" id="IPR002656">
    <property type="entry name" value="Acyl_transf_3_dom"/>
</dbReference>
<feature type="transmembrane region" description="Helical" evidence="2">
    <location>
        <begin position="252"/>
        <end position="269"/>
    </location>
</feature>
<feature type="transmembrane region" description="Helical" evidence="2">
    <location>
        <begin position="381"/>
        <end position="403"/>
    </location>
</feature>
<dbReference type="Pfam" id="PF19040">
    <property type="entry name" value="SGNH"/>
    <property type="match status" value="1"/>
</dbReference>
<keyword evidence="2" id="KW-0812">Transmembrane</keyword>
<feature type="domain" description="SGNH" evidence="4">
    <location>
        <begin position="470"/>
        <end position="697"/>
    </location>
</feature>
<dbReference type="PANTHER" id="PTHR23028:SF53">
    <property type="entry name" value="ACYL_TRANSF_3 DOMAIN-CONTAINING PROTEIN"/>
    <property type="match status" value="1"/>
</dbReference>
<feature type="transmembrane region" description="Helical" evidence="2">
    <location>
        <begin position="94"/>
        <end position="114"/>
    </location>
</feature>
<feature type="compositionally biased region" description="Low complexity" evidence="1">
    <location>
        <begin position="1"/>
        <end position="16"/>
    </location>
</feature>
<feature type="transmembrane region" description="Helical" evidence="2">
    <location>
        <begin position="220"/>
        <end position="240"/>
    </location>
</feature>
<dbReference type="Proteomes" id="UP001256673">
    <property type="component" value="Unassembled WGS sequence"/>
</dbReference>
<sequence length="709" mass="75687">MSGGPTPAVTPQQTPTRRSRGRSSFRPDIQALRALAIGLVVVNHLRPHGLTGGYVGVDVFFVISGFLITSHLVDQLTKTGRIALGQFYARRIRRLLPAALLVLAATAALVAVFLPYPRWQRNAIEILASAGYVENWALAGFSVNYSALNDSASAVQHYWSLSVEEQFYLLWPLVLLGAAALTARFAATTLRRAVIVAVVAVGVLSLGASVWFTMVMPSQAYFVTFTRAWEFAAGAVVALTAHRLTLGRRTRGAIVAVGAIAVAVSAVVYNETTPFPGIAAVVPVVGTALIIAAGGRDRAWHSIVSGSRPVQWLGGISYSLYLWHWPLIVIAPFALSMPRTWIVDLGILAVALVLSWATKVLVEDPGQKWRFWAQSVRRSMLLMVTGIVVVALAAGGLLVGYTVSAARDSPEAEIEVGTCTGPAALATAGCDPFAAPEDTTMTAANEYFYTPAECGELLPKLSYDGLLTTRECDFTPSGEATEDVWLVGDSHAQQWQGAIFDLARERGWDVTISFYGGCPVADVDFVGFRGPWAPQDAQRCRDWSRGVSDAIVAERPARVFTSMAARADTLDDGSGRSVEEQFTEGLIADWSAWRAAGSDVEVLADPPLNGAVRDPDCLAINGSDPAACAVPRAQAQPTDPLVVAANTMGVDQVGLIDLTDRFCTDTQCLASVGGVPVYYDADHLNLVYVRLLAADIARAIDDGSPTPPG</sequence>
<keyword evidence="6" id="KW-1185">Reference proteome</keyword>
<feature type="region of interest" description="Disordered" evidence="1">
    <location>
        <begin position="1"/>
        <end position="24"/>
    </location>
</feature>
<evidence type="ECO:0000256" key="2">
    <source>
        <dbReference type="SAM" id="Phobius"/>
    </source>
</evidence>
<proteinExistence type="predicted"/>
<gene>
    <name evidence="5" type="ORF">RWH43_01495</name>
</gene>
<dbReference type="PANTHER" id="PTHR23028">
    <property type="entry name" value="ACETYLTRANSFERASE"/>
    <property type="match status" value="1"/>
</dbReference>
<feature type="transmembrane region" description="Helical" evidence="2">
    <location>
        <begin position="194"/>
        <end position="214"/>
    </location>
</feature>